<proteinExistence type="predicted"/>
<keyword evidence="6" id="KW-1185">Reference proteome</keyword>
<dbReference type="InterPro" id="IPR027805">
    <property type="entry name" value="Transposase_HTH_dom"/>
</dbReference>
<evidence type="ECO:0008006" key="7">
    <source>
        <dbReference type="Google" id="ProtNLM"/>
    </source>
</evidence>
<organism evidence="5 6">
    <name type="scientific">Megalurothrips usitatus</name>
    <name type="common">bean blossom thrips</name>
    <dbReference type="NCBI Taxonomy" id="439358"/>
    <lineage>
        <taxon>Eukaryota</taxon>
        <taxon>Metazoa</taxon>
        <taxon>Ecdysozoa</taxon>
        <taxon>Arthropoda</taxon>
        <taxon>Hexapoda</taxon>
        <taxon>Insecta</taxon>
        <taxon>Pterygota</taxon>
        <taxon>Neoptera</taxon>
        <taxon>Paraneoptera</taxon>
        <taxon>Thysanoptera</taxon>
        <taxon>Terebrantia</taxon>
        <taxon>Thripoidea</taxon>
        <taxon>Thripidae</taxon>
        <taxon>Megalurothrips</taxon>
    </lineage>
</organism>
<dbReference type="Proteomes" id="UP001075354">
    <property type="component" value="Chromosome 14"/>
</dbReference>
<evidence type="ECO:0000256" key="2">
    <source>
        <dbReference type="ARBA" id="ARBA00022723"/>
    </source>
</evidence>
<gene>
    <name evidence="5" type="ORF">ONE63_003522</name>
</gene>
<sequence length="287" mass="32102">MKAVFTYVSEYMKVKNANSALSPFEEFAMVMMRLRLNLIEDDLADRFNVSQGTVSKIINSWLLVMAKCLSGLIVWPDRETLKSSMPMCFRKAFGTSVTVILDCFEIFVQRPSNLKARAQTWSSYKHHNTVKYLIGITPQGTVSFISSGWGGRTSDKFVTEAASTGFFDKLNPGDVIMADRGFNIGETSGIHQARVLMPAFMNGRSQLSATDVEETREIARVRIHVERVIGLLRRKFHILSDILSLSALQPQKTEDRSRIDQIVVICCALCNLCPPIVPLDDDGPRSG</sequence>
<evidence type="ECO:0000313" key="5">
    <source>
        <dbReference type="EMBL" id="KAJ1520387.1"/>
    </source>
</evidence>
<dbReference type="Pfam" id="PF13359">
    <property type="entry name" value="DDE_Tnp_4"/>
    <property type="match status" value="1"/>
</dbReference>
<evidence type="ECO:0000256" key="1">
    <source>
        <dbReference type="ARBA" id="ARBA00001968"/>
    </source>
</evidence>
<evidence type="ECO:0000259" key="4">
    <source>
        <dbReference type="Pfam" id="PF13613"/>
    </source>
</evidence>
<dbReference type="Pfam" id="PF13613">
    <property type="entry name" value="HTH_Tnp_4"/>
    <property type="match status" value="1"/>
</dbReference>
<dbReference type="PANTHER" id="PTHR23080">
    <property type="entry name" value="THAP DOMAIN PROTEIN"/>
    <property type="match status" value="1"/>
</dbReference>
<name>A0AAV7X7H7_9NEOP</name>
<keyword evidence="2" id="KW-0479">Metal-binding</keyword>
<comment type="cofactor">
    <cofactor evidence="1">
        <name>a divalent metal cation</name>
        <dbReference type="ChEBI" id="CHEBI:60240"/>
    </cofactor>
</comment>
<dbReference type="AlphaFoldDB" id="A0AAV7X7H7"/>
<dbReference type="GO" id="GO:0046872">
    <property type="term" value="F:metal ion binding"/>
    <property type="evidence" value="ECO:0007669"/>
    <property type="project" value="UniProtKB-KW"/>
</dbReference>
<feature type="domain" description="DDE Tnp4" evidence="3">
    <location>
        <begin position="101"/>
        <end position="271"/>
    </location>
</feature>
<protein>
    <recommendedName>
        <fullName evidence="7">DDE Tnp4 domain-containing protein</fullName>
    </recommendedName>
</protein>
<accession>A0AAV7X7H7</accession>
<comment type="caution">
    <text evidence="5">The sequence shown here is derived from an EMBL/GenBank/DDBJ whole genome shotgun (WGS) entry which is preliminary data.</text>
</comment>
<evidence type="ECO:0000259" key="3">
    <source>
        <dbReference type="Pfam" id="PF13359"/>
    </source>
</evidence>
<dbReference type="InterPro" id="IPR027806">
    <property type="entry name" value="HARBI1_dom"/>
</dbReference>
<evidence type="ECO:0000313" key="6">
    <source>
        <dbReference type="Proteomes" id="UP001075354"/>
    </source>
</evidence>
<feature type="domain" description="Transposase Helix-turn-helix" evidence="4">
    <location>
        <begin position="20"/>
        <end position="70"/>
    </location>
</feature>
<dbReference type="EMBL" id="JAPTSV010000014">
    <property type="protein sequence ID" value="KAJ1520387.1"/>
    <property type="molecule type" value="Genomic_DNA"/>
</dbReference>
<reference evidence="5" key="1">
    <citation type="submission" date="2022-12" db="EMBL/GenBank/DDBJ databases">
        <title>Chromosome-level genome assembly of the bean flower thrips Megalurothrips usitatus.</title>
        <authorList>
            <person name="Ma L."/>
            <person name="Liu Q."/>
            <person name="Li H."/>
            <person name="Cai W."/>
        </authorList>
    </citation>
    <scope>NUCLEOTIDE SEQUENCE</scope>
    <source>
        <strain evidence="5">Cailab_2022a</strain>
    </source>
</reference>